<evidence type="ECO:0000313" key="2">
    <source>
        <dbReference type="EMBL" id="GMT20173.1"/>
    </source>
</evidence>
<organism evidence="2 3">
    <name type="scientific">Pristionchus fissidentatus</name>
    <dbReference type="NCBI Taxonomy" id="1538716"/>
    <lineage>
        <taxon>Eukaryota</taxon>
        <taxon>Metazoa</taxon>
        <taxon>Ecdysozoa</taxon>
        <taxon>Nematoda</taxon>
        <taxon>Chromadorea</taxon>
        <taxon>Rhabditida</taxon>
        <taxon>Rhabditina</taxon>
        <taxon>Diplogasteromorpha</taxon>
        <taxon>Diplogasteroidea</taxon>
        <taxon>Neodiplogasteridae</taxon>
        <taxon>Pristionchus</taxon>
    </lineage>
</organism>
<name>A0AAV5VPA1_9BILA</name>
<accession>A0AAV5VPA1</accession>
<feature type="region of interest" description="Disordered" evidence="1">
    <location>
        <begin position="80"/>
        <end position="100"/>
    </location>
</feature>
<reference evidence="2" key="1">
    <citation type="submission" date="2023-10" db="EMBL/GenBank/DDBJ databases">
        <title>Genome assembly of Pristionchus species.</title>
        <authorList>
            <person name="Yoshida K."/>
            <person name="Sommer R.J."/>
        </authorList>
    </citation>
    <scope>NUCLEOTIDE SEQUENCE</scope>
    <source>
        <strain evidence="2">RS5133</strain>
    </source>
</reference>
<gene>
    <name evidence="2" type="ORF">PFISCL1PPCAC_11470</name>
</gene>
<evidence type="ECO:0000313" key="3">
    <source>
        <dbReference type="Proteomes" id="UP001432322"/>
    </source>
</evidence>
<protein>
    <submittedName>
        <fullName evidence="2">Uncharacterized protein</fullName>
    </submittedName>
</protein>
<feature type="compositionally biased region" description="Polar residues" evidence="1">
    <location>
        <begin position="85"/>
        <end position="100"/>
    </location>
</feature>
<feature type="non-terminal residue" evidence="2">
    <location>
        <position position="1"/>
    </location>
</feature>
<dbReference type="EMBL" id="BTSY01000003">
    <property type="protein sequence ID" value="GMT20173.1"/>
    <property type="molecule type" value="Genomic_DNA"/>
</dbReference>
<evidence type="ECO:0000256" key="1">
    <source>
        <dbReference type="SAM" id="MobiDB-lite"/>
    </source>
</evidence>
<sequence length="100" mass="11164">FNSSQNANKSNPHGSAVIAHKRRLHQSRRLLCRVLWTIPESAPRLGALEAKVHLSLLQQLSDSSQSRRCRSRIARRNYEPPYATNAESTSSCVQAATNPL</sequence>
<comment type="caution">
    <text evidence="2">The sequence shown here is derived from an EMBL/GenBank/DDBJ whole genome shotgun (WGS) entry which is preliminary data.</text>
</comment>
<feature type="non-terminal residue" evidence="2">
    <location>
        <position position="100"/>
    </location>
</feature>
<proteinExistence type="predicted"/>
<dbReference type="AlphaFoldDB" id="A0AAV5VPA1"/>
<keyword evidence="3" id="KW-1185">Reference proteome</keyword>
<dbReference type="Proteomes" id="UP001432322">
    <property type="component" value="Unassembled WGS sequence"/>
</dbReference>